<dbReference type="RefSeq" id="WP_252593851.1">
    <property type="nucleotide sequence ID" value="NZ_CP099489.1"/>
</dbReference>
<evidence type="ECO:0000256" key="1">
    <source>
        <dbReference type="ARBA" id="ARBA00023015"/>
    </source>
</evidence>
<protein>
    <submittedName>
        <fullName evidence="5">WYL domain-containing protein</fullName>
    </submittedName>
</protein>
<dbReference type="InterPro" id="IPR057727">
    <property type="entry name" value="WCX_dom"/>
</dbReference>
<keyword evidence="1" id="KW-0805">Transcription regulation</keyword>
<proteinExistence type="predicted"/>
<accession>A0ABY4YVH0</accession>
<dbReference type="PROSITE" id="PS51000">
    <property type="entry name" value="HTH_DEOR_2"/>
    <property type="match status" value="1"/>
</dbReference>
<feature type="chain" id="PRO_5045621932" evidence="3">
    <location>
        <begin position="22"/>
        <end position="320"/>
    </location>
</feature>
<dbReference type="InterPro" id="IPR026881">
    <property type="entry name" value="WYL_dom"/>
</dbReference>
<dbReference type="EMBL" id="CP099489">
    <property type="protein sequence ID" value="USQ80475.1"/>
    <property type="molecule type" value="Genomic_DNA"/>
</dbReference>
<dbReference type="PROSITE" id="PS52050">
    <property type="entry name" value="WYL"/>
    <property type="match status" value="1"/>
</dbReference>
<dbReference type="Gene3D" id="1.10.10.10">
    <property type="entry name" value="Winged helix-like DNA-binding domain superfamily/Winged helix DNA-binding domain"/>
    <property type="match status" value="1"/>
</dbReference>
<reference evidence="5" key="1">
    <citation type="submission" date="2022-06" db="EMBL/GenBank/DDBJ databases">
        <title>Ornithinimicrobium HY1793.</title>
        <authorList>
            <person name="Huang Y."/>
        </authorList>
    </citation>
    <scope>NUCLEOTIDE SEQUENCE</scope>
    <source>
        <strain evidence="5">HY1793</strain>
    </source>
</reference>
<evidence type="ECO:0000313" key="6">
    <source>
        <dbReference type="Proteomes" id="UP001056455"/>
    </source>
</evidence>
<dbReference type="PIRSF" id="PIRSF016838">
    <property type="entry name" value="PafC"/>
    <property type="match status" value="1"/>
</dbReference>
<keyword evidence="2" id="KW-0804">Transcription</keyword>
<gene>
    <name evidence="5" type="ORF">NF556_02070</name>
</gene>
<sequence length="320" mass="34410">MRADRLVAALLVLQARGSVTAAELATELEVSVATARRDLEALSTAGIPVYSQPGRGGGWQLLGQARTNLSGLNESEARALFLLLGPSATKAPETRSALRKLLRALPETFRAEAAAAADSIVVDAQGWGQTPSPRPEWVELLQTAIIRRRVVRIRYAGRTSGQGERSVAPWGLVDKDGLWYLIAGTDRGRRTFRVDRIQEATLTAEEAARPDDFDLQQAWDEVVDTMEERRSLVSADVLVADRLAPVVLDQFGRNGAAVGRDGDRTRLRVAAHTARSVAEQLAGFGAAVQVLEPEAVRAELASIGAELVRAHGLVADSPSL</sequence>
<organism evidence="5 6">
    <name type="scientific">Ornithinimicrobium faecis</name>
    <dbReference type="NCBI Taxonomy" id="2934158"/>
    <lineage>
        <taxon>Bacteria</taxon>
        <taxon>Bacillati</taxon>
        <taxon>Actinomycetota</taxon>
        <taxon>Actinomycetes</taxon>
        <taxon>Micrococcales</taxon>
        <taxon>Ornithinimicrobiaceae</taxon>
        <taxon>Ornithinimicrobium</taxon>
    </lineage>
</organism>
<dbReference type="Pfam" id="PF13280">
    <property type="entry name" value="WYL"/>
    <property type="match status" value="1"/>
</dbReference>
<keyword evidence="6" id="KW-1185">Reference proteome</keyword>
<evidence type="ECO:0000313" key="5">
    <source>
        <dbReference type="EMBL" id="USQ80475.1"/>
    </source>
</evidence>
<dbReference type="PANTHER" id="PTHR34580">
    <property type="match status" value="1"/>
</dbReference>
<dbReference type="Pfam" id="PF25583">
    <property type="entry name" value="WCX"/>
    <property type="match status" value="1"/>
</dbReference>
<dbReference type="InterPro" id="IPR001034">
    <property type="entry name" value="DeoR_HTH"/>
</dbReference>
<dbReference type="PANTHER" id="PTHR34580:SF1">
    <property type="entry name" value="PROTEIN PAFC"/>
    <property type="match status" value="1"/>
</dbReference>
<feature type="domain" description="HTH deoR-type" evidence="4">
    <location>
        <begin position="2"/>
        <end position="57"/>
    </location>
</feature>
<dbReference type="InterPro" id="IPR028349">
    <property type="entry name" value="PafC-like"/>
</dbReference>
<evidence type="ECO:0000256" key="2">
    <source>
        <dbReference type="ARBA" id="ARBA00023163"/>
    </source>
</evidence>
<dbReference type="InterPro" id="IPR036388">
    <property type="entry name" value="WH-like_DNA-bd_sf"/>
</dbReference>
<dbReference type="SUPFAM" id="SSF46785">
    <property type="entry name" value="Winged helix' DNA-binding domain"/>
    <property type="match status" value="1"/>
</dbReference>
<feature type="signal peptide" evidence="3">
    <location>
        <begin position="1"/>
        <end position="21"/>
    </location>
</feature>
<dbReference type="Proteomes" id="UP001056455">
    <property type="component" value="Chromosome"/>
</dbReference>
<dbReference type="InterPro" id="IPR051534">
    <property type="entry name" value="CBASS_pafABC_assoc_protein"/>
</dbReference>
<keyword evidence="3" id="KW-0732">Signal</keyword>
<dbReference type="InterPro" id="IPR013196">
    <property type="entry name" value="HTH_11"/>
</dbReference>
<dbReference type="SMART" id="SM00420">
    <property type="entry name" value="HTH_DEOR"/>
    <property type="match status" value="1"/>
</dbReference>
<dbReference type="Pfam" id="PF08279">
    <property type="entry name" value="HTH_11"/>
    <property type="match status" value="1"/>
</dbReference>
<name>A0ABY4YVH0_9MICO</name>
<dbReference type="InterPro" id="IPR036390">
    <property type="entry name" value="WH_DNA-bd_sf"/>
</dbReference>
<evidence type="ECO:0000259" key="4">
    <source>
        <dbReference type="PROSITE" id="PS51000"/>
    </source>
</evidence>
<evidence type="ECO:0000256" key="3">
    <source>
        <dbReference type="SAM" id="SignalP"/>
    </source>
</evidence>